<dbReference type="AlphaFoldDB" id="A0A829HKW0"/>
<evidence type="ECO:0000313" key="2">
    <source>
        <dbReference type="Proteomes" id="UP000014523"/>
    </source>
</evidence>
<proteinExistence type="predicted"/>
<dbReference type="Proteomes" id="UP000014523">
    <property type="component" value="Unassembled WGS sequence"/>
</dbReference>
<dbReference type="RefSeq" id="WP_016660292.1">
    <property type="nucleotide sequence ID" value="NZ_ATGG01000012.1"/>
</dbReference>
<evidence type="ECO:0000313" key="1">
    <source>
        <dbReference type="EMBL" id="EPF87840.1"/>
    </source>
</evidence>
<protein>
    <submittedName>
        <fullName evidence="1">Uncharacterized protein</fullName>
    </submittedName>
</protein>
<reference evidence="1 2" key="1">
    <citation type="submission" date="2013-06" db="EMBL/GenBank/DDBJ databases">
        <title>The Genome Sequence of Acinetobacter gyllenbergii CIP 110306.</title>
        <authorList>
            <consortium name="The Broad Institute Genome Sequencing Platform"/>
            <consortium name="The Broad Institute Genome Sequencing Center for Infectious Disease"/>
            <person name="Cerqueira G."/>
            <person name="Feldgarden M."/>
            <person name="Courvalin P."/>
            <person name="Perichon B."/>
            <person name="Grillot-Courvalin C."/>
            <person name="Clermont D."/>
            <person name="Rocha E."/>
            <person name="Yoon E.-J."/>
            <person name="Nemec A."/>
            <person name="Young S.K."/>
            <person name="Zeng Q."/>
            <person name="Gargeya S."/>
            <person name="Fitzgerald M."/>
            <person name="Abouelleil A."/>
            <person name="Alvarado L."/>
            <person name="Berlin A.M."/>
            <person name="Chapman S.B."/>
            <person name="Dewar J."/>
            <person name="Goldberg J."/>
            <person name="Griggs A."/>
            <person name="Gujja S."/>
            <person name="Hansen M."/>
            <person name="Howarth C."/>
            <person name="Imamovic A."/>
            <person name="Larimer J."/>
            <person name="McCowan C."/>
            <person name="Murphy C."/>
            <person name="Pearson M."/>
            <person name="Priest M."/>
            <person name="Roberts A."/>
            <person name="Saif S."/>
            <person name="Shea T."/>
            <person name="Sykes S."/>
            <person name="Wortman J."/>
            <person name="Nusbaum C."/>
            <person name="Birren B."/>
        </authorList>
    </citation>
    <scope>NUCLEOTIDE SEQUENCE [LARGE SCALE GENOMIC DNA]</scope>
    <source>
        <strain evidence="1 2">CIP 110306</strain>
    </source>
</reference>
<sequence length="43" mass="4912">MLSNIFQALDSLGLTAQKRAIHIQFSNQDLNTQVFLQRIDGQH</sequence>
<feature type="non-terminal residue" evidence="1">
    <location>
        <position position="43"/>
    </location>
</feature>
<name>A0A829HKW0_9GAMM</name>
<organism evidence="1 2">
    <name type="scientific">Acinetobacter gyllenbergii CIP 110306 = MTCC 11365</name>
    <dbReference type="NCBI Taxonomy" id="1217657"/>
    <lineage>
        <taxon>Bacteria</taxon>
        <taxon>Pseudomonadati</taxon>
        <taxon>Pseudomonadota</taxon>
        <taxon>Gammaproteobacteria</taxon>
        <taxon>Moraxellales</taxon>
        <taxon>Moraxellaceae</taxon>
        <taxon>Acinetobacter</taxon>
    </lineage>
</organism>
<comment type="caution">
    <text evidence="1">The sequence shown here is derived from an EMBL/GenBank/DDBJ whole genome shotgun (WGS) entry which is preliminary data.</text>
</comment>
<gene>
    <name evidence="1" type="ORF">F957_01710</name>
</gene>
<keyword evidence="2" id="KW-1185">Reference proteome</keyword>
<dbReference type="EMBL" id="ATGG01000012">
    <property type="protein sequence ID" value="EPF87840.1"/>
    <property type="molecule type" value="Genomic_DNA"/>
</dbReference>
<accession>A0A829HKW0</accession>